<name>A0ABN8ABK0_9BACI</name>
<dbReference type="Proteomes" id="UP000789833">
    <property type="component" value="Unassembled WGS sequence"/>
</dbReference>
<feature type="transmembrane region" description="Helical" evidence="1">
    <location>
        <begin position="6"/>
        <end position="37"/>
    </location>
</feature>
<keyword evidence="1" id="KW-0812">Transmembrane</keyword>
<dbReference type="EMBL" id="CAKJTJ010000011">
    <property type="protein sequence ID" value="CAG9621566.1"/>
    <property type="molecule type" value="Genomic_DNA"/>
</dbReference>
<accession>A0ABN8ABK0</accession>
<keyword evidence="1" id="KW-1133">Transmembrane helix</keyword>
<evidence type="ECO:0000313" key="3">
    <source>
        <dbReference type="Proteomes" id="UP000789833"/>
    </source>
</evidence>
<reference evidence="2 3" key="1">
    <citation type="submission" date="2021-10" db="EMBL/GenBank/DDBJ databases">
        <authorList>
            <person name="Criscuolo A."/>
        </authorList>
    </citation>
    <scope>NUCLEOTIDE SEQUENCE [LARGE SCALE GENOMIC DNA]</scope>
    <source>
        <strain evidence="3">CIP 111883</strain>
    </source>
</reference>
<organism evidence="2 3">
    <name type="scientific">Sutcliffiella rhizosphaerae</name>
    <dbReference type="NCBI Taxonomy" id="2880967"/>
    <lineage>
        <taxon>Bacteria</taxon>
        <taxon>Bacillati</taxon>
        <taxon>Bacillota</taxon>
        <taxon>Bacilli</taxon>
        <taxon>Bacillales</taxon>
        <taxon>Bacillaceae</taxon>
        <taxon>Sutcliffiella</taxon>
    </lineage>
</organism>
<dbReference type="RefSeq" id="WP_230501445.1">
    <property type="nucleotide sequence ID" value="NZ_CAKJTJ010000011.1"/>
</dbReference>
<gene>
    <name evidence="2" type="ORF">BACCIP111883_02339</name>
</gene>
<protein>
    <submittedName>
        <fullName evidence="2">Uncharacterized protein</fullName>
    </submittedName>
</protein>
<keyword evidence="1" id="KW-0472">Membrane</keyword>
<comment type="caution">
    <text evidence="2">The sequence shown here is derived from an EMBL/GenBank/DDBJ whole genome shotgun (WGS) entry which is preliminary data.</text>
</comment>
<sequence>MKLMAWIGISAIISLIAISGGTIGLVILASIILGVLFRSFTLLLEIKNRLSQITENPNPKVDPVKDAFEKYLNEKNTALKGE</sequence>
<evidence type="ECO:0000313" key="2">
    <source>
        <dbReference type="EMBL" id="CAG9621566.1"/>
    </source>
</evidence>
<keyword evidence="3" id="KW-1185">Reference proteome</keyword>
<evidence type="ECO:0000256" key="1">
    <source>
        <dbReference type="SAM" id="Phobius"/>
    </source>
</evidence>
<proteinExistence type="predicted"/>